<dbReference type="Proteomes" id="UP000037020">
    <property type="component" value="Unassembled WGS sequence"/>
</dbReference>
<evidence type="ECO:0000256" key="1">
    <source>
        <dbReference type="ARBA" id="ARBA00001163"/>
    </source>
</evidence>
<organism evidence="9 10">
    <name type="scientific">Streptomyces varsoviensis</name>
    <dbReference type="NCBI Taxonomy" id="67373"/>
    <lineage>
        <taxon>Bacteria</taxon>
        <taxon>Bacillati</taxon>
        <taxon>Actinomycetota</taxon>
        <taxon>Actinomycetes</taxon>
        <taxon>Kitasatosporales</taxon>
        <taxon>Streptomycetaceae</taxon>
        <taxon>Streptomyces</taxon>
    </lineage>
</organism>
<comment type="pathway">
    <text evidence="2">Purine metabolism; urate degradation; (S)-allantoin from urate: step 3/3.</text>
</comment>
<keyword evidence="4" id="KW-0659">Purine metabolism</keyword>
<accession>A0ABR5J9X1</accession>
<dbReference type="EC" id="4.1.1.97" evidence="3"/>
<reference evidence="9 10" key="1">
    <citation type="submission" date="2015-07" db="EMBL/GenBank/DDBJ databases">
        <authorList>
            <person name="Ju K.-S."/>
            <person name="Doroghazi J.R."/>
            <person name="Metcalf W.W."/>
        </authorList>
    </citation>
    <scope>NUCLEOTIDE SEQUENCE [LARGE SCALE GENOMIC DNA]</scope>
    <source>
        <strain evidence="9 10">NRRL B-3589</strain>
    </source>
</reference>
<evidence type="ECO:0000256" key="5">
    <source>
        <dbReference type="ARBA" id="ARBA00022793"/>
    </source>
</evidence>
<dbReference type="InterPro" id="IPR018020">
    <property type="entry name" value="OHCU_decarboxylase"/>
</dbReference>
<dbReference type="PANTHER" id="PTHR43466:SF1">
    <property type="entry name" value="2-OXO-4-HYDROXY-4-CARBOXY-5-UREIDOIMIDAZOLINE DECARBOXYLASE-RELATED"/>
    <property type="match status" value="1"/>
</dbReference>
<dbReference type="PANTHER" id="PTHR43466">
    <property type="entry name" value="2-OXO-4-HYDROXY-4-CARBOXY-5-UREIDOIMIDAZOLINE DECARBOXYLASE-RELATED"/>
    <property type="match status" value="1"/>
</dbReference>
<comment type="catalytic activity">
    <reaction evidence="1">
        <text>5-hydroxy-2-oxo-4-ureido-2,5-dihydro-1H-imidazole-5-carboxylate + H(+) = (S)-allantoin + CO2</text>
        <dbReference type="Rhea" id="RHEA:26301"/>
        <dbReference type="ChEBI" id="CHEBI:15378"/>
        <dbReference type="ChEBI" id="CHEBI:15678"/>
        <dbReference type="ChEBI" id="CHEBI:16526"/>
        <dbReference type="ChEBI" id="CHEBI:58639"/>
        <dbReference type="EC" id="4.1.1.97"/>
    </reaction>
</comment>
<proteinExistence type="predicted"/>
<name>A0ABR5J9X1_9ACTN</name>
<evidence type="ECO:0000259" key="8">
    <source>
        <dbReference type="Pfam" id="PF09349"/>
    </source>
</evidence>
<gene>
    <name evidence="9" type="ORF">ADK38_09810</name>
</gene>
<dbReference type="Gene3D" id="1.10.3330.10">
    <property type="entry name" value="Oxo-4-hydroxy-4-carboxy-5-ureidoimidazoline decarboxylase"/>
    <property type="match status" value="1"/>
</dbReference>
<keyword evidence="5" id="KW-0210">Decarboxylase</keyword>
<dbReference type="Pfam" id="PF09349">
    <property type="entry name" value="OHCU_decarbox"/>
    <property type="match status" value="1"/>
</dbReference>
<protein>
    <recommendedName>
        <fullName evidence="3">2-oxo-4-hydroxy-4-carboxy-5-ureidoimidazoline decarboxylase</fullName>
        <ecNumber evidence="3">4.1.1.97</ecNumber>
    </recommendedName>
</protein>
<evidence type="ECO:0000313" key="9">
    <source>
        <dbReference type="EMBL" id="KOG90244.1"/>
    </source>
</evidence>
<evidence type="ECO:0000256" key="2">
    <source>
        <dbReference type="ARBA" id="ARBA00004754"/>
    </source>
</evidence>
<sequence>PLRDVYKRQVSAREQRGMADASEQVRAETAALDRAYRQRFGHVFLICATGLTGEQLRDAVRARLGNTPERESEIVRAELGRINRVRLTRLITEGALRP</sequence>
<feature type="non-terminal residue" evidence="9">
    <location>
        <position position="1"/>
    </location>
</feature>
<feature type="compositionally biased region" description="Basic and acidic residues" evidence="7">
    <location>
        <begin position="1"/>
        <end position="17"/>
    </location>
</feature>
<dbReference type="SUPFAM" id="SSF158694">
    <property type="entry name" value="UraD-Like"/>
    <property type="match status" value="1"/>
</dbReference>
<evidence type="ECO:0000256" key="6">
    <source>
        <dbReference type="ARBA" id="ARBA00023239"/>
    </source>
</evidence>
<evidence type="ECO:0000256" key="4">
    <source>
        <dbReference type="ARBA" id="ARBA00022631"/>
    </source>
</evidence>
<keyword evidence="6" id="KW-0456">Lyase</keyword>
<evidence type="ECO:0000256" key="7">
    <source>
        <dbReference type="SAM" id="MobiDB-lite"/>
    </source>
</evidence>
<feature type="domain" description="Oxo-4-hydroxy-4-carboxy-5-ureidoimidazoline decarboxylase" evidence="8">
    <location>
        <begin position="9"/>
        <end position="87"/>
    </location>
</feature>
<evidence type="ECO:0000256" key="3">
    <source>
        <dbReference type="ARBA" id="ARBA00012257"/>
    </source>
</evidence>
<dbReference type="InterPro" id="IPR036778">
    <property type="entry name" value="OHCU_decarboxylase_sf"/>
</dbReference>
<evidence type="ECO:0000313" key="10">
    <source>
        <dbReference type="Proteomes" id="UP000037020"/>
    </source>
</evidence>
<dbReference type="EMBL" id="LGUT01000824">
    <property type="protein sequence ID" value="KOG90244.1"/>
    <property type="molecule type" value="Genomic_DNA"/>
</dbReference>
<comment type="caution">
    <text evidence="9">The sequence shown here is derived from an EMBL/GenBank/DDBJ whole genome shotgun (WGS) entry which is preliminary data.</text>
</comment>
<keyword evidence="10" id="KW-1185">Reference proteome</keyword>
<feature type="region of interest" description="Disordered" evidence="7">
    <location>
        <begin position="1"/>
        <end position="24"/>
    </location>
</feature>